<dbReference type="InterPro" id="IPR010065">
    <property type="entry name" value="AA_ABC_transptr_permease_3TM"/>
</dbReference>
<evidence type="ECO:0000256" key="8">
    <source>
        <dbReference type="RuleBase" id="RU363032"/>
    </source>
</evidence>
<dbReference type="RefSeq" id="WP_058259195.1">
    <property type="nucleotide sequence ID" value="NZ_LN879430.1"/>
</dbReference>
<dbReference type="KEGG" id="hsd:SD1D_0907"/>
<dbReference type="GO" id="GO:0006865">
    <property type="term" value="P:amino acid transport"/>
    <property type="evidence" value="ECO:0007669"/>
    <property type="project" value="UniProtKB-KW"/>
</dbReference>
<dbReference type="PANTHER" id="PTHR30614:SF0">
    <property type="entry name" value="L-CYSTINE TRANSPORT SYSTEM PERMEASE PROTEIN TCYL"/>
    <property type="match status" value="1"/>
</dbReference>
<dbReference type="CDD" id="cd06261">
    <property type="entry name" value="TM_PBP2"/>
    <property type="match status" value="1"/>
</dbReference>
<feature type="domain" description="ABC transmembrane type-1" evidence="9">
    <location>
        <begin position="19"/>
        <end position="207"/>
    </location>
</feature>
<feature type="transmembrane region" description="Helical" evidence="8">
    <location>
        <begin position="88"/>
        <end position="108"/>
    </location>
</feature>
<evidence type="ECO:0000313" key="10">
    <source>
        <dbReference type="EMBL" id="CUH92454.1"/>
    </source>
</evidence>
<organism evidence="10 11">
    <name type="scientific">Herbinix luporum</name>
    <dbReference type="NCBI Taxonomy" id="1679721"/>
    <lineage>
        <taxon>Bacteria</taxon>
        <taxon>Bacillati</taxon>
        <taxon>Bacillota</taxon>
        <taxon>Clostridia</taxon>
        <taxon>Lachnospirales</taxon>
        <taxon>Lachnospiraceae</taxon>
        <taxon>Herbinix</taxon>
    </lineage>
</organism>
<evidence type="ECO:0000256" key="1">
    <source>
        <dbReference type="ARBA" id="ARBA00004651"/>
    </source>
</evidence>
<sequence>MVIDKVPIDLLVKNMIFATGTVLKIFFLTILLSIPLGFLVALARGSRYKIISVPTRIYQLIFRGTPLMLQLFFFMYAPYYIFDTGFERFTACIIAFVINYAAYFGEIFRGGIAAIPKGQYEAAKVLGYSKLQTFTRIILPQVIKHVIPATGNEFMTLVKDTSLAQVISVKEIYDVASNAGSRYFSTIPLVVAGVFYLVMNTVIEFIFKYIEKKLNYYKT</sequence>
<evidence type="ECO:0000313" key="11">
    <source>
        <dbReference type="Proteomes" id="UP000196053"/>
    </source>
</evidence>
<dbReference type="InterPro" id="IPR043429">
    <property type="entry name" value="ArtM/GltK/GlnP/TcyL/YhdX-like"/>
</dbReference>
<feature type="transmembrane region" description="Helical" evidence="8">
    <location>
        <begin position="187"/>
        <end position="210"/>
    </location>
</feature>
<keyword evidence="3" id="KW-1003">Cell membrane</keyword>
<evidence type="ECO:0000256" key="3">
    <source>
        <dbReference type="ARBA" id="ARBA00022475"/>
    </source>
</evidence>
<dbReference type="SUPFAM" id="SSF161098">
    <property type="entry name" value="MetI-like"/>
    <property type="match status" value="1"/>
</dbReference>
<evidence type="ECO:0000259" key="9">
    <source>
        <dbReference type="PROSITE" id="PS50928"/>
    </source>
</evidence>
<evidence type="ECO:0000256" key="4">
    <source>
        <dbReference type="ARBA" id="ARBA00022692"/>
    </source>
</evidence>
<evidence type="ECO:0000256" key="5">
    <source>
        <dbReference type="ARBA" id="ARBA00022970"/>
    </source>
</evidence>
<keyword evidence="5" id="KW-0029">Amino-acid transport</keyword>
<keyword evidence="6 8" id="KW-1133">Transmembrane helix</keyword>
<dbReference type="InterPro" id="IPR035906">
    <property type="entry name" value="MetI-like_sf"/>
</dbReference>
<dbReference type="NCBIfam" id="TIGR01726">
    <property type="entry name" value="HEQRo_perm_3TM"/>
    <property type="match status" value="1"/>
</dbReference>
<dbReference type="Gene3D" id="1.10.3720.10">
    <property type="entry name" value="MetI-like"/>
    <property type="match status" value="1"/>
</dbReference>
<reference evidence="11" key="1">
    <citation type="submission" date="2015-09" db="EMBL/GenBank/DDBJ databases">
        <authorList>
            <person name="Wibberg D."/>
        </authorList>
    </citation>
    <scope>NUCLEOTIDE SEQUENCE [LARGE SCALE GENOMIC DNA]</scope>
    <source>
        <strain evidence="11">SD1D</strain>
    </source>
</reference>
<comment type="similarity">
    <text evidence="8">Belongs to the binding-protein-dependent transport system permease family.</text>
</comment>
<evidence type="ECO:0000256" key="6">
    <source>
        <dbReference type="ARBA" id="ARBA00022989"/>
    </source>
</evidence>
<dbReference type="GO" id="GO:0043190">
    <property type="term" value="C:ATP-binding cassette (ABC) transporter complex"/>
    <property type="evidence" value="ECO:0007669"/>
    <property type="project" value="InterPro"/>
</dbReference>
<dbReference type="OrthoDB" id="9787841at2"/>
<dbReference type="AlphaFoldDB" id="A0A0K8J530"/>
<keyword evidence="2 8" id="KW-0813">Transport</keyword>
<dbReference type="PROSITE" id="PS50928">
    <property type="entry name" value="ABC_TM1"/>
    <property type="match status" value="1"/>
</dbReference>
<keyword evidence="11" id="KW-1185">Reference proteome</keyword>
<feature type="transmembrane region" description="Helical" evidence="8">
    <location>
        <begin position="60"/>
        <end position="82"/>
    </location>
</feature>
<name>A0A0K8J530_9FIRM</name>
<proteinExistence type="inferred from homology"/>
<gene>
    <name evidence="10" type="ORF">SD1D_0907</name>
</gene>
<dbReference type="GO" id="GO:0022857">
    <property type="term" value="F:transmembrane transporter activity"/>
    <property type="evidence" value="ECO:0007669"/>
    <property type="project" value="InterPro"/>
</dbReference>
<dbReference type="Proteomes" id="UP000196053">
    <property type="component" value="Chromosome I"/>
</dbReference>
<comment type="subcellular location">
    <subcellularLocation>
        <location evidence="1 8">Cell membrane</location>
        <topology evidence="1 8">Multi-pass membrane protein</topology>
    </subcellularLocation>
</comment>
<keyword evidence="7 8" id="KW-0472">Membrane</keyword>
<protein>
    <recommendedName>
        <fullName evidence="9">ABC transmembrane type-1 domain-containing protein</fullName>
    </recommendedName>
</protein>
<accession>A0A0K8J530</accession>
<keyword evidence="4 8" id="KW-0812">Transmembrane</keyword>
<dbReference type="Pfam" id="PF00528">
    <property type="entry name" value="BPD_transp_1"/>
    <property type="match status" value="1"/>
</dbReference>
<evidence type="ECO:0000256" key="7">
    <source>
        <dbReference type="ARBA" id="ARBA00023136"/>
    </source>
</evidence>
<dbReference type="InterPro" id="IPR000515">
    <property type="entry name" value="MetI-like"/>
</dbReference>
<feature type="transmembrane region" description="Helical" evidence="8">
    <location>
        <begin position="15"/>
        <end position="40"/>
    </location>
</feature>
<dbReference type="PANTHER" id="PTHR30614">
    <property type="entry name" value="MEMBRANE COMPONENT OF AMINO ACID ABC TRANSPORTER"/>
    <property type="match status" value="1"/>
</dbReference>
<dbReference type="EMBL" id="LN879430">
    <property type="protein sequence ID" value="CUH92454.1"/>
    <property type="molecule type" value="Genomic_DNA"/>
</dbReference>
<evidence type="ECO:0000256" key="2">
    <source>
        <dbReference type="ARBA" id="ARBA00022448"/>
    </source>
</evidence>